<evidence type="ECO:0000313" key="3">
    <source>
        <dbReference type="EMBL" id="TWT37484.1"/>
    </source>
</evidence>
<dbReference type="SUPFAM" id="SSF56563">
    <property type="entry name" value="Major capsid protein gp5"/>
    <property type="match status" value="1"/>
</dbReference>
<evidence type="ECO:0000313" key="4">
    <source>
        <dbReference type="Proteomes" id="UP000316714"/>
    </source>
</evidence>
<sequence>MVDFTKKNARDLEAERLALIDEADGIARLREGKNARDLNDQEQARFDELTSDGGLIDQKAEEVDVQHRIEKNRDAQRAAKLGAYSGKVGGPYTGDQRRHRVVEPNNGGIDPQLARLAGGYFTAIAAAAVGDYDKADAARGSLVQWGASEFATMTEGTPSAGGYIVPTPIASEIERRRDEVGVTSKVARTFSMTSESLTIPAESGRPTTYIVGEGNSITASDAALQTHMLTVKKRASFLRSSPEFLADAAGDAGAWIVDAMAYSAAEQMDSELVNGDGTSTYGGITGLVGGIGSAAVKDADSGETSLGLLDVEDWTGTIALMPPKYLDDAAWVMPRATWNNSCLPLMANSGGAGFASLMAGAPGTAVNWFGYPVHFTEQMPTAAVSTFVAFLVSKRHGVYLGDRGDMRVAVTDLEQFQNDLVSFKVTHRYDLLLPEPGNADDAGSYVGLKLAAS</sequence>
<dbReference type="OrthoDB" id="1412at2"/>
<name>A0A5C5VFR5_9BACT</name>
<accession>A0A5C5VFR5</accession>
<dbReference type="EMBL" id="SIHJ01000001">
    <property type="protein sequence ID" value="TWT37484.1"/>
    <property type="molecule type" value="Genomic_DNA"/>
</dbReference>
<feature type="domain" description="Phage capsid-like C-terminal" evidence="2">
    <location>
        <begin position="161"/>
        <end position="431"/>
    </location>
</feature>
<dbReference type="RefSeq" id="WP_146564819.1">
    <property type="nucleotide sequence ID" value="NZ_SIHJ01000001.1"/>
</dbReference>
<organism evidence="3 4">
    <name type="scientific">Posidoniimonas corsicana</name>
    <dbReference type="NCBI Taxonomy" id="1938618"/>
    <lineage>
        <taxon>Bacteria</taxon>
        <taxon>Pseudomonadati</taxon>
        <taxon>Planctomycetota</taxon>
        <taxon>Planctomycetia</taxon>
        <taxon>Pirellulales</taxon>
        <taxon>Lacipirellulaceae</taxon>
        <taxon>Posidoniimonas</taxon>
    </lineage>
</organism>
<protein>
    <submittedName>
        <fullName evidence="3">Phage capsid family protein</fullName>
    </submittedName>
</protein>
<dbReference type="Proteomes" id="UP000316714">
    <property type="component" value="Unassembled WGS sequence"/>
</dbReference>
<reference evidence="3 4" key="1">
    <citation type="submission" date="2019-02" db="EMBL/GenBank/DDBJ databases">
        <title>Deep-cultivation of Planctomycetes and their phenomic and genomic characterization uncovers novel biology.</title>
        <authorList>
            <person name="Wiegand S."/>
            <person name="Jogler M."/>
            <person name="Boedeker C."/>
            <person name="Pinto D."/>
            <person name="Vollmers J."/>
            <person name="Rivas-Marin E."/>
            <person name="Kohn T."/>
            <person name="Peeters S.H."/>
            <person name="Heuer A."/>
            <person name="Rast P."/>
            <person name="Oberbeckmann S."/>
            <person name="Bunk B."/>
            <person name="Jeske O."/>
            <person name="Meyerdierks A."/>
            <person name="Storesund J.E."/>
            <person name="Kallscheuer N."/>
            <person name="Luecker S."/>
            <person name="Lage O.M."/>
            <person name="Pohl T."/>
            <person name="Merkel B.J."/>
            <person name="Hornburger P."/>
            <person name="Mueller R.-W."/>
            <person name="Bruemmer F."/>
            <person name="Labrenz M."/>
            <person name="Spormann A.M."/>
            <person name="Op Den Camp H."/>
            <person name="Overmann J."/>
            <person name="Amann R."/>
            <person name="Jetten M.S.M."/>
            <person name="Mascher T."/>
            <person name="Medema M.H."/>
            <person name="Devos D.P."/>
            <person name="Kaster A.-K."/>
            <person name="Ovreas L."/>
            <person name="Rohde M."/>
            <person name="Galperin M.Y."/>
            <person name="Jogler C."/>
        </authorList>
    </citation>
    <scope>NUCLEOTIDE SEQUENCE [LARGE SCALE GENOMIC DNA]</scope>
    <source>
        <strain evidence="3 4">KOR34</strain>
    </source>
</reference>
<proteinExistence type="predicted"/>
<evidence type="ECO:0000259" key="2">
    <source>
        <dbReference type="Pfam" id="PF05065"/>
    </source>
</evidence>
<evidence type="ECO:0000256" key="1">
    <source>
        <dbReference type="ARBA" id="ARBA00004328"/>
    </source>
</evidence>
<dbReference type="AlphaFoldDB" id="A0A5C5VFR5"/>
<comment type="caution">
    <text evidence="3">The sequence shown here is derived from an EMBL/GenBank/DDBJ whole genome shotgun (WGS) entry which is preliminary data.</text>
</comment>
<gene>
    <name evidence="3" type="ORF">KOR34_24360</name>
</gene>
<dbReference type="InterPro" id="IPR054612">
    <property type="entry name" value="Phage_capsid-like_C"/>
</dbReference>
<dbReference type="Gene3D" id="3.30.2400.10">
    <property type="entry name" value="Major capsid protein gp5"/>
    <property type="match status" value="1"/>
</dbReference>
<dbReference type="Gene3D" id="3.30.2320.10">
    <property type="entry name" value="hypothetical protein PF0899 domain"/>
    <property type="match status" value="1"/>
</dbReference>
<keyword evidence="4" id="KW-1185">Reference proteome</keyword>
<dbReference type="InterPro" id="IPR024455">
    <property type="entry name" value="Phage_capsid"/>
</dbReference>
<dbReference type="Pfam" id="PF05065">
    <property type="entry name" value="Phage_capsid"/>
    <property type="match status" value="1"/>
</dbReference>
<dbReference type="NCBIfam" id="TIGR01554">
    <property type="entry name" value="major_cap_HK97"/>
    <property type="match status" value="1"/>
</dbReference>
<comment type="subcellular location">
    <subcellularLocation>
        <location evidence="1">Virion</location>
    </subcellularLocation>
</comment>